<reference evidence="5 8" key="2">
    <citation type="submission" date="2019-08" db="EMBL/GenBank/DDBJ databases">
        <title>The genome sequence of a newly discovered highly antifungal drug resistant Aspergillus species, Aspergillus tanneri NIH 1004.</title>
        <authorList>
            <person name="Mounaud S."/>
            <person name="Singh I."/>
            <person name="Joardar V."/>
            <person name="Pakala S."/>
            <person name="Pakala S."/>
            <person name="Venepally P."/>
            <person name="Chung J.K."/>
            <person name="Losada L."/>
            <person name="Nierman W.C."/>
        </authorList>
    </citation>
    <scope>NUCLEOTIDE SEQUENCE [LARGE SCALE GENOMIC DNA]</scope>
    <source>
        <strain evidence="5 8">NIH1004</strain>
    </source>
</reference>
<evidence type="ECO:0000313" key="8">
    <source>
        <dbReference type="Proteomes" id="UP000324241"/>
    </source>
</evidence>
<dbReference type="Gene3D" id="1.10.4190.10">
    <property type="entry name" value="Urease accessory protein UreF"/>
    <property type="match status" value="1"/>
</dbReference>
<dbReference type="Proteomes" id="UP000324241">
    <property type="component" value="Unassembled WGS sequence"/>
</dbReference>
<name>A0A4S3J8I3_9EURO</name>
<proteinExistence type="inferred from homology"/>
<dbReference type="PANTHER" id="PTHR33620">
    <property type="entry name" value="UREASE ACCESSORY PROTEIN F"/>
    <property type="match status" value="1"/>
</dbReference>
<dbReference type="OrthoDB" id="2550922at2759"/>
<evidence type="ECO:0000256" key="2">
    <source>
        <dbReference type="ARBA" id="ARBA00023186"/>
    </source>
</evidence>
<gene>
    <name evidence="5" type="ORF">ATNIH1004_006639</name>
    <name evidence="6" type="ORF">EYZ11_010021</name>
</gene>
<dbReference type="GeneID" id="54329341"/>
<evidence type="ECO:0000256" key="3">
    <source>
        <dbReference type="ARBA" id="ARBA00046339"/>
    </source>
</evidence>
<evidence type="ECO:0000313" key="5">
    <source>
        <dbReference type="EMBL" id="KAA8645220.1"/>
    </source>
</evidence>
<evidence type="ECO:0000313" key="7">
    <source>
        <dbReference type="Proteomes" id="UP000308092"/>
    </source>
</evidence>
<dbReference type="PANTHER" id="PTHR33620:SF1">
    <property type="entry name" value="UREASE ACCESSORY PROTEIN F"/>
    <property type="match status" value="1"/>
</dbReference>
<organism evidence="6 7">
    <name type="scientific">Aspergillus tanneri</name>
    <dbReference type="NCBI Taxonomy" id="1220188"/>
    <lineage>
        <taxon>Eukaryota</taxon>
        <taxon>Fungi</taxon>
        <taxon>Dikarya</taxon>
        <taxon>Ascomycota</taxon>
        <taxon>Pezizomycotina</taxon>
        <taxon>Eurotiomycetes</taxon>
        <taxon>Eurotiomycetidae</taxon>
        <taxon>Eurotiales</taxon>
        <taxon>Aspergillaceae</taxon>
        <taxon>Aspergillus</taxon>
        <taxon>Aspergillus subgen. Circumdati</taxon>
    </lineage>
</organism>
<dbReference type="Proteomes" id="UP000308092">
    <property type="component" value="Unassembled WGS sequence"/>
</dbReference>
<sequence>MSLIEIAYEIYKQTTSLVRPTATRRDPTAMDLSYAFQDSSTWRKDGWGEYTITSIVLDLGVSSDISSPFISTDSKQRRKMAINQAQDQGLDDEISDLEERLENARARRVLATGNAPFQGPSNPIPVHALLLLSDSALPLGGFAYSNGLESYLAHLKLRGRIANPEAAFDSFLTLSIACMASTSLPYLLAAYRQPEMLKTIDNDLDASTPCVVAQRASLAQGRALLGVWERSFRVSYTPASDAAAVTAVKSLESISAGLKSRNNPEEGLGPNGHLAPLWAVVSRAMGLTAQQTAYLHMVNHAKAVLSAAVRSSVIGPYMAQSILASQRLQEMISHRIEREWDTPIDRAGQLVPAMDLWVGRHELLYSRIFNS</sequence>
<protein>
    <recommendedName>
        <fullName evidence="9">Urease accessory protein UreF</fullName>
    </recommendedName>
</protein>
<evidence type="ECO:0000313" key="6">
    <source>
        <dbReference type="EMBL" id="THC90518.1"/>
    </source>
</evidence>
<keyword evidence="1" id="KW-0996">Nickel insertion</keyword>
<accession>A0A4S3J8I3</accession>
<dbReference type="Pfam" id="PF01730">
    <property type="entry name" value="UreF"/>
    <property type="match status" value="1"/>
</dbReference>
<dbReference type="InterPro" id="IPR038277">
    <property type="entry name" value="UreF_sf"/>
</dbReference>
<evidence type="ECO:0000256" key="4">
    <source>
        <dbReference type="SAM" id="Coils"/>
    </source>
</evidence>
<evidence type="ECO:0000256" key="1">
    <source>
        <dbReference type="ARBA" id="ARBA00022988"/>
    </source>
</evidence>
<dbReference type="GO" id="GO:0016151">
    <property type="term" value="F:nickel cation binding"/>
    <property type="evidence" value="ECO:0007669"/>
    <property type="project" value="InterPro"/>
</dbReference>
<feature type="coiled-coil region" evidence="4">
    <location>
        <begin position="87"/>
        <end position="114"/>
    </location>
</feature>
<comment type="similarity">
    <text evidence="3">Belongs to the UreF family.</text>
</comment>
<reference evidence="6 7" key="1">
    <citation type="submission" date="2019-03" db="EMBL/GenBank/DDBJ databases">
        <title>The genome sequence of a newly discovered highly antifungal drug resistant Aspergillus species, Aspergillus tanneri NIH 1004.</title>
        <authorList>
            <person name="Mounaud S."/>
            <person name="Singh I."/>
            <person name="Joardar V."/>
            <person name="Pakala S."/>
            <person name="Pakala S."/>
            <person name="Venepally P."/>
            <person name="Hoover J."/>
            <person name="Nierman W."/>
            <person name="Chung J."/>
            <person name="Losada L."/>
        </authorList>
    </citation>
    <scope>NUCLEOTIDE SEQUENCE [LARGE SCALE GENOMIC DNA]</scope>
    <source>
        <strain evidence="6 7">NIH1004</strain>
    </source>
</reference>
<evidence type="ECO:0008006" key="9">
    <source>
        <dbReference type="Google" id="ProtNLM"/>
    </source>
</evidence>
<dbReference type="VEuPathDB" id="FungiDB:EYZ11_010021"/>
<dbReference type="EMBL" id="QUQM01000007">
    <property type="protein sequence ID" value="KAA8645220.1"/>
    <property type="molecule type" value="Genomic_DNA"/>
</dbReference>
<keyword evidence="2" id="KW-0143">Chaperone</keyword>
<dbReference type="EMBL" id="SOSA01000511">
    <property type="protein sequence ID" value="THC90518.1"/>
    <property type="molecule type" value="Genomic_DNA"/>
</dbReference>
<keyword evidence="4" id="KW-0175">Coiled coil</keyword>
<dbReference type="RefSeq" id="XP_033424581.1">
    <property type="nucleotide sequence ID" value="XM_033571266.1"/>
</dbReference>
<keyword evidence="7" id="KW-1185">Reference proteome</keyword>
<comment type="caution">
    <text evidence="6">The sequence shown here is derived from an EMBL/GenBank/DDBJ whole genome shotgun (WGS) entry which is preliminary data.</text>
</comment>
<dbReference type="STRING" id="1220188.A0A4S3J8I3"/>
<dbReference type="AlphaFoldDB" id="A0A4S3J8I3"/>
<dbReference type="InterPro" id="IPR002639">
    <property type="entry name" value="UreF"/>
</dbReference>